<reference evidence="2 3" key="2">
    <citation type="submission" date="2020-07" db="EMBL/GenBank/DDBJ databases">
        <title>Genome assembly of wild tea tree DASZ reveals pedigree and selection history of tea varieties.</title>
        <authorList>
            <person name="Zhang W."/>
        </authorList>
    </citation>
    <scope>NUCLEOTIDE SEQUENCE [LARGE SCALE GENOMIC DNA]</scope>
    <source>
        <strain evidence="3">cv. G240</strain>
        <tissue evidence="2">Leaf</tissue>
    </source>
</reference>
<dbReference type="AlphaFoldDB" id="A0A7J7GLE4"/>
<organism evidence="2 3">
    <name type="scientific">Camellia sinensis</name>
    <name type="common">Tea plant</name>
    <name type="synonym">Thea sinensis</name>
    <dbReference type="NCBI Taxonomy" id="4442"/>
    <lineage>
        <taxon>Eukaryota</taxon>
        <taxon>Viridiplantae</taxon>
        <taxon>Streptophyta</taxon>
        <taxon>Embryophyta</taxon>
        <taxon>Tracheophyta</taxon>
        <taxon>Spermatophyta</taxon>
        <taxon>Magnoliopsida</taxon>
        <taxon>eudicotyledons</taxon>
        <taxon>Gunneridae</taxon>
        <taxon>Pentapetalae</taxon>
        <taxon>asterids</taxon>
        <taxon>Ericales</taxon>
        <taxon>Theaceae</taxon>
        <taxon>Camellia</taxon>
    </lineage>
</organism>
<feature type="region of interest" description="Disordered" evidence="1">
    <location>
        <begin position="321"/>
        <end position="349"/>
    </location>
</feature>
<feature type="region of interest" description="Disordered" evidence="1">
    <location>
        <begin position="477"/>
        <end position="501"/>
    </location>
</feature>
<accession>A0A7J7GLE4</accession>
<reference evidence="3" key="1">
    <citation type="journal article" date="2020" name="Nat. Commun.">
        <title>Genome assembly of wild tea tree DASZ reveals pedigree and selection history of tea varieties.</title>
        <authorList>
            <person name="Zhang W."/>
            <person name="Zhang Y."/>
            <person name="Qiu H."/>
            <person name="Guo Y."/>
            <person name="Wan H."/>
            <person name="Zhang X."/>
            <person name="Scossa F."/>
            <person name="Alseekh S."/>
            <person name="Zhang Q."/>
            <person name="Wang P."/>
            <person name="Xu L."/>
            <person name="Schmidt M.H."/>
            <person name="Jia X."/>
            <person name="Li D."/>
            <person name="Zhu A."/>
            <person name="Guo F."/>
            <person name="Chen W."/>
            <person name="Ni D."/>
            <person name="Usadel B."/>
            <person name="Fernie A.R."/>
            <person name="Wen W."/>
        </authorList>
    </citation>
    <scope>NUCLEOTIDE SEQUENCE [LARGE SCALE GENOMIC DNA]</scope>
    <source>
        <strain evidence="3">cv. G240</strain>
    </source>
</reference>
<proteinExistence type="predicted"/>
<dbReference type="InterPro" id="IPR034583">
    <property type="entry name" value="EMF1"/>
</dbReference>
<dbReference type="PANTHER" id="PTHR35504">
    <property type="entry name" value="PROTEIN EMBRYONIC FLOWER 1"/>
    <property type="match status" value="1"/>
</dbReference>
<dbReference type="GO" id="GO:0048367">
    <property type="term" value="P:shoot system development"/>
    <property type="evidence" value="ECO:0007669"/>
    <property type="project" value="InterPro"/>
</dbReference>
<feature type="region of interest" description="Disordered" evidence="1">
    <location>
        <begin position="1"/>
        <end position="23"/>
    </location>
</feature>
<dbReference type="GO" id="GO:0045892">
    <property type="term" value="P:negative regulation of DNA-templated transcription"/>
    <property type="evidence" value="ECO:0007669"/>
    <property type="project" value="InterPro"/>
</dbReference>
<feature type="compositionally biased region" description="Polar residues" evidence="1">
    <location>
        <begin position="9"/>
        <end position="23"/>
    </location>
</feature>
<sequence>MERSIVVAENQQRSDSTPLSKSSGSLIRIDTISINLAGAMDNHHEARNCEHFSIRGYAAEMRKKDITICLPFDFDGNQNKSEEQTSMLPPLHVAKFRWWRCQNCQREIGATSAAEEIGLVPDCCQSGLLSINTCPHMQSPGDAATVLSDSQQGPRLDNFVGKTTDVNTSTNVNRDVIRLSSCGYIEEKKGEAGHTSVIGPENGPGNHVNQKISHPTCDVTEPNPCLIRESHADGLDALRSKSSGLVEFCEPSRTHAAADTKNLNYMGNSSAEICQMGTLTSARGDQRIVSMACEIPKVAGRTDDGINIVKGKTTTIPFVEPEEHDNLSSESDDILAESSHRDQHLDNTSGLIRQKTQKVRLLTELLGSKRNAETDHVRTDSAHSSASAGSDSVSALRGHVAVQGSVMKNVGGPKGKRKMSQDKDWKPLELICPSKQTKKAKLFKGDAKMSNLSIEIADSESEDASAGDTLQAGVRSQWNQYRIDSNSPSSKKKNKQTRFDGGYSPLLFQQEVVPKTNQIKIVDAEKHCTDAEGGFSQSTHDTFINRGLEPYFGSSLSPQQAERKSSLFKKKNKPVGAMQACLMPQGNSVLGRPSNIRKDLHNMETEPGTSTQSLDLSLNSYVVAQRNEKRQIAQTGHGIDSLLAQRKGISREDHHLIKDIMYVGESSVSQKSAPEQLFGKGLLCDLNEKITNHRTSPLREMQNLVSRVEDRSFSQHQLLAFAGTRKSENTSDVQEQGNDDIPMEIVELMAKNQYERRHYEADRNHFFSEQTNDKRNAELMGFPRVHGNGVFRPLHEDSNCMRKPPAGIGMFTTRENMGPTKQNPINCFSDIRGDHFNIGQLEGNSAFSGFSAFSQCQEMRSGRIQRSDSSPIRNVTPQNCKWKNEKVPGRFSSTKKPVLEVYNSYQHGSQQSEEAEHARSLLMPTVSRTNHMPFGLSIPQKNETQSSNREKYSQFPDTPRDGRRIGNLDLNFMNLNANNLENQNGNFGSESFRRTSTEYPFAFKRGGFDLNTKVSGSLDLHSNETIPAMQLLSLMDPGMQSCSSFNLNGKHKFFTKPFVPCDHHPKVSLDGTSKVLEKPLILCDHHSKFSGRGTGVVYGDSSRQTPSSFYGKNHPSEKSCAVVDVGSFASPYKNDGEFKRGADFTGQVPLKSEKQGKAIAQSQSRRKYLCKRDRCTVNRNPAEFNVQEREKYMISGKKLKFGRKIPSKGRSGLINVNGKKHQRVTKLTAMKEHPQHYTS</sequence>
<dbReference type="GO" id="GO:0009910">
    <property type="term" value="P:negative regulation of flower development"/>
    <property type="evidence" value="ECO:0007669"/>
    <property type="project" value="InterPro"/>
</dbReference>
<evidence type="ECO:0000313" key="2">
    <source>
        <dbReference type="EMBL" id="KAF5940234.1"/>
    </source>
</evidence>
<evidence type="ECO:0000256" key="1">
    <source>
        <dbReference type="SAM" id="MobiDB-lite"/>
    </source>
</evidence>
<evidence type="ECO:0000313" key="3">
    <source>
        <dbReference type="Proteomes" id="UP000593564"/>
    </source>
</evidence>
<feature type="compositionally biased region" description="Basic and acidic residues" evidence="1">
    <location>
        <begin position="372"/>
        <end position="381"/>
    </location>
</feature>
<feature type="compositionally biased region" description="Low complexity" evidence="1">
    <location>
        <begin position="382"/>
        <end position="395"/>
    </location>
</feature>
<feature type="region of interest" description="Disordered" evidence="1">
    <location>
        <begin position="372"/>
        <end position="395"/>
    </location>
</feature>
<dbReference type="Proteomes" id="UP000593564">
    <property type="component" value="Unassembled WGS sequence"/>
</dbReference>
<protein>
    <recommendedName>
        <fullName evidence="4">Protein EMBRYONIC FLOWER 1</fullName>
    </recommendedName>
</protein>
<keyword evidence="3" id="KW-1185">Reference proteome</keyword>
<comment type="caution">
    <text evidence="2">The sequence shown here is derived from an EMBL/GenBank/DDBJ whole genome shotgun (WGS) entry which is preliminary data.</text>
</comment>
<feature type="region of interest" description="Disordered" evidence="1">
    <location>
        <begin position="929"/>
        <end position="961"/>
    </location>
</feature>
<dbReference type="PANTHER" id="PTHR35504:SF1">
    <property type="entry name" value="PROTEIN EMBRYONIC FLOWER 1"/>
    <property type="match status" value="1"/>
</dbReference>
<feature type="compositionally biased region" description="Basic and acidic residues" evidence="1">
    <location>
        <begin position="948"/>
        <end position="961"/>
    </location>
</feature>
<dbReference type="EMBL" id="JACBKZ010000010">
    <property type="protein sequence ID" value="KAF5940234.1"/>
    <property type="molecule type" value="Genomic_DNA"/>
</dbReference>
<name>A0A7J7GLE4_CAMSI</name>
<evidence type="ECO:0008006" key="4">
    <source>
        <dbReference type="Google" id="ProtNLM"/>
    </source>
</evidence>
<gene>
    <name evidence="2" type="ORF">HYC85_021401</name>
</gene>